<reference evidence="1" key="1">
    <citation type="submission" date="2023-11" db="EMBL/GenBank/DDBJ databases">
        <authorList>
            <person name="Poullet M."/>
        </authorList>
    </citation>
    <scope>NUCLEOTIDE SEQUENCE</scope>
    <source>
        <strain evidence="1">E1834</strain>
    </source>
</reference>
<evidence type="ECO:0000313" key="2">
    <source>
        <dbReference type="Proteomes" id="UP001497535"/>
    </source>
</evidence>
<gene>
    <name evidence="1" type="ORF">MENTE1834_LOCUS16443</name>
</gene>
<keyword evidence="2" id="KW-1185">Reference proteome</keyword>
<sequence>MAVVSRLWKFGKNTGCYFVGAGKLALNPSTPIPKTDVHPRMPAFPDTFPELIRMLPYRHYWKFIPIFRAIVFGHCLILPIYLMSSLNSSKVHAQRDQLNHAIHSAEGALAYGRLQRKEDAKYFKEYDPKAQFRPKWFKDEISWMKLKYFLNNYFLFFGTTGANGSTKSSLIHSLEIFL</sequence>
<dbReference type="EMBL" id="CAVMJV010000018">
    <property type="protein sequence ID" value="CAK5062225.1"/>
    <property type="molecule type" value="Genomic_DNA"/>
</dbReference>
<organism evidence="1 2">
    <name type="scientific">Meloidogyne enterolobii</name>
    <name type="common">Root-knot nematode worm</name>
    <name type="synonym">Meloidogyne mayaguensis</name>
    <dbReference type="NCBI Taxonomy" id="390850"/>
    <lineage>
        <taxon>Eukaryota</taxon>
        <taxon>Metazoa</taxon>
        <taxon>Ecdysozoa</taxon>
        <taxon>Nematoda</taxon>
        <taxon>Chromadorea</taxon>
        <taxon>Rhabditida</taxon>
        <taxon>Tylenchina</taxon>
        <taxon>Tylenchomorpha</taxon>
        <taxon>Tylenchoidea</taxon>
        <taxon>Meloidogynidae</taxon>
        <taxon>Meloidogyninae</taxon>
        <taxon>Meloidogyne</taxon>
    </lineage>
</organism>
<name>A0ACB0YTX6_MELEN</name>
<accession>A0ACB0YTX6</accession>
<proteinExistence type="predicted"/>
<evidence type="ECO:0000313" key="1">
    <source>
        <dbReference type="EMBL" id="CAK5062225.1"/>
    </source>
</evidence>
<comment type="caution">
    <text evidence="1">The sequence shown here is derived from an EMBL/GenBank/DDBJ whole genome shotgun (WGS) entry which is preliminary data.</text>
</comment>
<protein>
    <submittedName>
        <fullName evidence="1">Uncharacterized protein</fullName>
    </submittedName>
</protein>
<dbReference type="Proteomes" id="UP001497535">
    <property type="component" value="Unassembled WGS sequence"/>
</dbReference>